<evidence type="ECO:0008006" key="5">
    <source>
        <dbReference type="Google" id="ProtNLM"/>
    </source>
</evidence>
<dbReference type="KEGG" id="dti:Desti_4019"/>
<dbReference type="eggNOG" id="COG5386">
    <property type="taxonomic scope" value="Bacteria"/>
</dbReference>
<dbReference type="HOGENOM" id="CLU_634191_0_0_7"/>
<keyword evidence="4" id="KW-1185">Reference proteome</keyword>
<keyword evidence="2" id="KW-0732">Signal</keyword>
<feature type="signal peptide" evidence="2">
    <location>
        <begin position="1"/>
        <end position="19"/>
    </location>
</feature>
<protein>
    <recommendedName>
        <fullName evidence="5">VCBS repeat-containing protein</fullName>
    </recommendedName>
</protein>
<sequence length="432" mass="48733">MRFHALVMGLAILFLSSGAGSLCIAEQENVDRTIQSRIHSKRVSDASHSTDSVENPAKRLLLAQRSRSNEGNKGDKRTEDQVWRSDELEILGIGMGVGDVDGDGVNEIVVIDPATVYLYRMSPDRKLSLVTEYSASSLELKSVDVAKIRKQGPARIYVSAQNRGSVNSFVLEYRNGALVPVISDNPYFLRVIDYPTHGQFLLGQKKGLKRMYDGPVYRLTDKGDDLESMGRFGVPLKIPVFGFAIGDFQGNRQPLIAVYDRDEHLRIYEPSGKRLYLSQDYYGGSDVVMRAAGPEMRSDPMRGDSEKEKEYFRPRIMAKNFGTDALYEILAITHSSKTRRLLTQTKMLEDGQVFCLKWNGDTIVEAWSTPRIQGMVTDFAINTLPGFSGERLITLERRKTDWFSFLKSRSQIRVYDLHYLQSEGVQKGAKED</sequence>
<evidence type="ECO:0000256" key="2">
    <source>
        <dbReference type="SAM" id="SignalP"/>
    </source>
</evidence>
<organism evidence="3 4">
    <name type="scientific">Desulfomonile tiedjei (strain ATCC 49306 / DSM 6799 / DCB-1)</name>
    <dbReference type="NCBI Taxonomy" id="706587"/>
    <lineage>
        <taxon>Bacteria</taxon>
        <taxon>Pseudomonadati</taxon>
        <taxon>Thermodesulfobacteriota</taxon>
        <taxon>Desulfomonilia</taxon>
        <taxon>Desulfomonilales</taxon>
        <taxon>Desulfomonilaceae</taxon>
        <taxon>Desulfomonile</taxon>
    </lineage>
</organism>
<dbReference type="Proteomes" id="UP000006055">
    <property type="component" value="Chromosome"/>
</dbReference>
<evidence type="ECO:0000313" key="4">
    <source>
        <dbReference type="Proteomes" id="UP000006055"/>
    </source>
</evidence>
<name>I4CAR8_DESTA</name>
<feature type="chain" id="PRO_5003687432" description="VCBS repeat-containing protein" evidence="2">
    <location>
        <begin position="20"/>
        <end position="432"/>
    </location>
</feature>
<dbReference type="EMBL" id="CP003360">
    <property type="protein sequence ID" value="AFM26659.1"/>
    <property type="molecule type" value="Genomic_DNA"/>
</dbReference>
<evidence type="ECO:0000256" key="1">
    <source>
        <dbReference type="SAM" id="MobiDB-lite"/>
    </source>
</evidence>
<gene>
    <name evidence="3" type="ordered locus">Desti_4019</name>
</gene>
<dbReference type="STRING" id="706587.Desti_4019"/>
<feature type="region of interest" description="Disordered" evidence="1">
    <location>
        <begin position="38"/>
        <end position="58"/>
    </location>
</feature>
<evidence type="ECO:0000313" key="3">
    <source>
        <dbReference type="EMBL" id="AFM26659.1"/>
    </source>
</evidence>
<proteinExistence type="predicted"/>
<dbReference type="AlphaFoldDB" id="I4CAR8"/>
<reference evidence="4" key="1">
    <citation type="submission" date="2012-06" db="EMBL/GenBank/DDBJ databases">
        <title>Complete sequence of chromosome of Desulfomonile tiedjei DSM 6799.</title>
        <authorList>
            <person name="Lucas S."/>
            <person name="Copeland A."/>
            <person name="Lapidus A."/>
            <person name="Glavina del Rio T."/>
            <person name="Dalin E."/>
            <person name="Tice H."/>
            <person name="Bruce D."/>
            <person name="Goodwin L."/>
            <person name="Pitluck S."/>
            <person name="Peters L."/>
            <person name="Ovchinnikova G."/>
            <person name="Zeytun A."/>
            <person name="Lu M."/>
            <person name="Kyrpides N."/>
            <person name="Mavromatis K."/>
            <person name="Ivanova N."/>
            <person name="Brettin T."/>
            <person name="Detter J.C."/>
            <person name="Han C."/>
            <person name="Larimer F."/>
            <person name="Land M."/>
            <person name="Hauser L."/>
            <person name="Markowitz V."/>
            <person name="Cheng J.-F."/>
            <person name="Hugenholtz P."/>
            <person name="Woyke T."/>
            <person name="Wu D."/>
            <person name="Spring S."/>
            <person name="Schroeder M."/>
            <person name="Brambilla E."/>
            <person name="Klenk H.-P."/>
            <person name="Eisen J.A."/>
        </authorList>
    </citation>
    <scope>NUCLEOTIDE SEQUENCE [LARGE SCALE GENOMIC DNA]</scope>
    <source>
        <strain evidence="4">ATCC 49306 / DSM 6799 / DCB-1</strain>
    </source>
</reference>
<accession>I4CAR8</accession>
<dbReference type="PATRIC" id="fig|706587.4.peg.4554"/>
<dbReference type="InterPro" id="IPR028994">
    <property type="entry name" value="Integrin_alpha_N"/>
</dbReference>
<dbReference type="SUPFAM" id="SSF69318">
    <property type="entry name" value="Integrin alpha N-terminal domain"/>
    <property type="match status" value="1"/>
</dbReference>